<evidence type="ECO:0000313" key="2">
    <source>
        <dbReference type="EMBL" id="KPM31627.1"/>
    </source>
</evidence>
<feature type="signal peptide" evidence="1">
    <location>
        <begin position="1"/>
        <end position="19"/>
    </location>
</feature>
<dbReference type="NCBIfam" id="TIGR04131">
    <property type="entry name" value="Bac_Flav_CTERM"/>
    <property type="match status" value="1"/>
</dbReference>
<dbReference type="Pfam" id="PF13585">
    <property type="entry name" value="CHU_C"/>
    <property type="match status" value="1"/>
</dbReference>
<evidence type="ECO:0000256" key="1">
    <source>
        <dbReference type="SAM" id="SignalP"/>
    </source>
</evidence>
<keyword evidence="3" id="KW-1185">Reference proteome</keyword>
<dbReference type="SUPFAM" id="SSF49265">
    <property type="entry name" value="Fibronectin type III"/>
    <property type="match status" value="1"/>
</dbReference>
<gene>
    <name evidence="2" type="ORF">I595_2121</name>
</gene>
<proteinExistence type="predicted"/>
<dbReference type="AlphaFoldDB" id="A0A0P7AYU3"/>
<keyword evidence="1" id="KW-0732">Signal</keyword>
<comment type="caution">
    <text evidence="2">The sequence shown here is derived from an EMBL/GenBank/DDBJ whole genome shotgun (WGS) entry which is preliminary data.</text>
</comment>
<protein>
    <submittedName>
        <fullName evidence="2">Uncharacterized protein</fullName>
    </submittedName>
</protein>
<dbReference type="OrthoDB" id="9813840at2"/>
<dbReference type="InterPro" id="IPR026341">
    <property type="entry name" value="T9SS_type_B"/>
</dbReference>
<feature type="chain" id="PRO_5006135210" evidence="1">
    <location>
        <begin position="20"/>
        <end position="577"/>
    </location>
</feature>
<dbReference type="InterPro" id="IPR013783">
    <property type="entry name" value="Ig-like_fold"/>
</dbReference>
<dbReference type="InterPro" id="IPR036116">
    <property type="entry name" value="FN3_sf"/>
</dbReference>
<sequence>MKKTLLLCYLWLPCVFIWGQECPDLLSPVNGATNVAVDATITWEAVDGIPGYIISLGTTPGSNDIAQTSVGSATSYTPPLGLPENTQIYVTITLDFLFQGGTDIVCPSQSFTTEDVTTVPECAEVRIPENGSTGVSVFTNIIWDYVPTATLYDVFIGTTPGASDVAVALDVPNLTYNPPGELDPNTTFYVRVVAKNENGIAINCDEFSFTTGVLAPLPSCTNMISPADGALNVPLTPLLEWNPVAGATGYRVTIGSSPSASDVLDNAVFTMNSTFVIDFEPNRTFFITIIPFNASGDAIGCGQETFSTLLGCGPFLDRDTGEFVTLSPELELPTVFSFCENDDPLTLSAPSGADGYRWFSVDPFDNERLISESNEITIDATGAYYLEAYTLVSQPGGVIECPTLLPFEVVSSEIATIDRLNITESALGLRIEVEASGGGDYEYAIDAIDGPYQDSPVFNDIAPGSRTIYVRDKNGCGIAEESFVQDLTVEGFPKFFTPTGDTINDTWQFIQPQEGDPIVLQSIQVFDRYGKLLAQFSPDSPGWDGTFNGRPMPAGGYWFRAVDDLNRVVQGFFTLKR</sequence>
<dbReference type="Gene3D" id="2.60.40.10">
    <property type="entry name" value="Immunoglobulins"/>
    <property type="match status" value="3"/>
</dbReference>
<dbReference type="EMBL" id="LDJX01000004">
    <property type="protein sequence ID" value="KPM31627.1"/>
    <property type="molecule type" value="Genomic_DNA"/>
</dbReference>
<dbReference type="STRING" id="1300341.I595_2121"/>
<dbReference type="Proteomes" id="UP000050280">
    <property type="component" value="Unassembled WGS sequence"/>
</dbReference>
<accession>A0A0P7AYU3</accession>
<evidence type="ECO:0000313" key="3">
    <source>
        <dbReference type="Proteomes" id="UP000050280"/>
    </source>
</evidence>
<dbReference type="RefSeq" id="WP_054559223.1">
    <property type="nucleotide sequence ID" value="NZ_LDJX01000004.1"/>
</dbReference>
<reference evidence="2 3" key="1">
    <citation type="submission" date="2015-09" db="EMBL/GenBank/DDBJ databases">
        <title>Genome sequence of the marine flavobacterium Croceitalea dokdonensis DOKDO 023 that contains proton- and sodium-pumping rhodopsins.</title>
        <authorList>
            <person name="Kwon S.-K."/>
            <person name="Lee H.K."/>
            <person name="Kwak M.-J."/>
            <person name="Kim J.F."/>
        </authorList>
    </citation>
    <scope>NUCLEOTIDE SEQUENCE [LARGE SCALE GENOMIC DNA]</scope>
    <source>
        <strain evidence="2 3">DOKDO 023</strain>
    </source>
</reference>
<name>A0A0P7AYU3_9FLAO</name>
<organism evidence="2 3">
    <name type="scientific">Croceitalea dokdonensis DOKDO 023</name>
    <dbReference type="NCBI Taxonomy" id="1300341"/>
    <lineage>
        <taxon>Bacteria</taxon>
        <taxon>Pseudomonadati</taxon>
        <taxon>Bacteroidota</taxon>
        <taxon>Flavobacteriia</taxon>
        <taxon>Flavobacteriales</taxon>
        <taxon>Flavobacteriaceae</taxon>
        <taxon>Croceitalea</taxon>
    </lineage>
</organism>
<dbReference type="PATRIC" id="fig|1300341.3.peg.2298"/>